<evidence type="ECO:0000256" key="2">
    <source>
        <dbReference type="ARBA" id="ARBA00022692"/>
    </source>
</evidence>
<reference evidence="9" key="2">
    <citation type="submission" date="2019-10" db="EMBL/GenBank/DDBJ databases">
        <title>Conservation and host-specific expression of non-tandemly repeated heterogenous ribosome RNA gene in arbuscular mycorrhizal fungi.</title>
        <authorList>
            <person name="Maeda T."/>
            <person name="Kobayashi Y."/>
            <person name="Nakagawa T."/>
            <person name="Ezawa T."/>
            <person name="Yamaguchi K."/>
            <person name="Bino T."/>
            <person name="Nishimoto Y."/>
            <person name="Shigenobu S."/>
            <person name="Kawaguchi M."/>
        </authorList>
    </citation>
    <scope>NUCLEOTIDE SEQUENCE</scope>
    <source>
        <strain evidence="9">HR1</strain>
    </source>
</reference>
<evidence type="ECO:0000313" key="8">
    <source>
        <dbReference type="EMBL" id="GBB84840.1"/>
    </source>
</evidence>
<dbReference type="PANTHER" id="PTHR47804">
    <property type="entry name" value="60S RIBOSOMAL PROTEIN L19"/>
    <property type="match status" value="1"/>
</dbReference>
<evidence type="ECO:0000313" key="9">
    <source>
        <dbReference type="EMBL" id="GES88713.1"/>
    </source>
</evidence>
<organism evidence="8 10">
    <name type="scientific">Rhizophagus clarus</name>
    <dbReference type="NCBI Taxonomy" id="94130"/>
    <lineage>
        <taxon>Eukaryota</taxon>
        <taxon>Fungi</taxon>
        <taxon>Fungi incertae sedis</taxon>
        <taxon>Mucoromycota</taxon>
        <taxon>Glomeromycotina</taxon>
        <taxon>Glomeromycetes</taxon>
        <taxon>Glomerales</taxon>
        <taxon>Glomeraceae</taxon>
        <taxon>Rhizophagus</taxon>
    </lineage>
</organism>
<feature type="transmembrane region" description="Helical" evidence="6">
    <location>
        <begin position="151"/>
        <end position="170"/>
    </location>
</feature>
<feature type="transmembrane region" description="Helical" evidence="6">
    <location>
        <begin position="630"/>
        <end position="649"/>
    </location>
</feature>
<feature type="transmembrane region" description="Helical" evidence="6">
    <location>
        <begin position="518"/>
        <end position="542"/>
    </location>
</feature>
<protein>
    <recommendedName>
        <fullName evidence="7">DUF2421 domain-containing protein</fullName>
    </recommendedName>
</protein>
<dbReference type="EMBL" id="BEXD01000159">
    <property type="protein sequence ID" value="GBB84840.1"/>
    <property type="molecule type" value="Genomic_DNA"/>
</dbReference>
<dbReference type="InterPro" id="IPR018820">
    <property type="entry name" value="BRE4-related_DUF2421"/>
</dbReference>
<dbReference type="GO" id="GO:0016020">
    <property type="term" value="C:membrane"/>
    <property type="evidence" value="ECO:0007669"/>
    <property type="project" value="UniProtKB-SubCell"/>
</dbReference>
<dbReference type="AlphaFoldDB" id="A0A2Z6Q4E2"/>
<dbReference type="Proteomes" id="UP000615446">
    <property type="component" value="Unassembled WGS sequence"/>
</dbReference>
<dbReference type="OrthoDB" id="68611at2759"/>
<reference evidence="8 10" key="1">
    <citation type="submission" date="2017-11" db="EMBL/GenBank/DDBJ databases">
        <title>The genome of Rhizophagus clarus HR1 reveals common genetic basis of auxotrophy among arbuscular mycorrhizal fungi.</title>
        <authorList>
            <person name="Kobayashi Y."/>
        </authorList>
    </citation>
    <scope>NUCLEOTIDE SEQUENCE [LARGE SCALE GENOMIC DNA]</scope>
    <source>
        <strain evidence="8 10">HR1</strain>
    </source>
</reference>
<gene>
    <name evidence="9" type="ORF">RCL2_001564400</name>
    <name evidence="8" type="ORF">RclHR1_11400004</name>
</gene>
<evidence type="ECO:0000256" key="6">
    <source>
        <dbReference type="SAM" id="Phobius"/>
    </source>
</evidence>
<dbReference type="InterPro" id="IPR052430">
    <property type="entry name" value="IVT-Associated"/>
</dbReference>
<feature type="transmembrane region" description="Helical" evidence="6">
    <location>
        <begin position="607"/>
        <end position="623"/>
    </location>
</feature>
<keyword evidence="2 6" id="KW-0812">Transmembrane</keyword>
<dbReference type="InterPro" id="IPR023244">
    <property type="entry name" value="Brefeldin_A-sensitivity_4"/>
</dbReference>
<evidence type="ECO:0000256" key="5">
    <source>
        <dbReference type="SAM" id="MobiDB-lite"/>
    </source>
</evidence>
<sequence length="930" mass="106788">MATSITENPPQNNSSGIPPESNNKPIPNKISAIRKNMMIFLTSNFKKAFKGTLAYWLAFLIILIDECRNYFKNPQTLYNIVLPTVILNSAATTGEFVQTASLLILGVLIGHSLFVFEAGALGNSEAAMIIFLFVIAYLTSIIRAINAKYFGFGLIVCVGVFQGIYTRIIYGSFKERYLSDATVSYFIGISIAWLANIIIWPTTAEHNLTSQICVSLTNLSSFHTLLLKKYLLPLNENEFSRLKSFSVQIRSDAFSLIRTIEALEAELTYSKFSTKEYKDQVRCINLMQLHLLGLYNGIAKRCKDRFDKDSLHLLKENSIELSEVCRKSINSIERVIDPQYHKNKKIVEITKEDELCEIINEEVEELNENRCQENLIRSLKEYEDKQRKIMIELLQLDKITLEGIYSEDITKSTKDDESTITIESENRVELDDNIISKDSTWEDIFFNFFFTFGFREYVEELRRLGKIVNKKREKRLRINYKWMIPDLFRKKKNQINNNDTRDDYSNLITTIRVKLAKFLYAFKSNVSISAIKAAVALIIYILPLLIGGEAKDFFVKWSISSGVVSVLVLMSPVIGQTYVTLTILITGSIIGSVWAYISLIVWKSNPYGLLFFILLYAIPMYYISNIPRLALVSLLSRLSYATVLVPQIVIMKNKIPNTNSPIVATYKNLSIIAFAIILAFTLQIFIYPNLARHELRRSLSNISTNLILYYEEYCTIFNKLFVNTSLTQTQREDELHIVDNDLRRVELRIQRSIIKIQPLLAFASAEPRLIAPFPILKYEIILIHLRHILDRLSWARLIIMSKKDFSDNVIQNFVIPLHKPRTQLQRVTVILMYLFSNALISKSPLPHILPKSTEIRNNLFNEAYRLVKELTISARKQKNKNREDDNACVLEDPEYIKFYAISSIMGGISNHVDAIGDTLKDLFGETVGYI</sequence>
<feature type="region of interest" description="Disordered" evidence="5">
    <location>
        <begin position="1"/>
        <end position="23"/>
    </location>
</feature>
<evidence type="ECO:0000256" key="1">
    <source>
        <dbReference type="ARBA" id="ARBA00004141"/>
    </source>
</evidence>
<evidence type="ECO:0000256" key="4">
    <source>
        <dbReference type="ARBA" id="ARBA00023136"/>
    </source>
</evidence>
<keyword evidence="3 6" id="KW-1133">Transmembrane helix</keyword>
<accession>A0A2Z6Q4E2</accession>
<feature type="transmembrane region" description="Helical" evidence="6">
    <location>
        <begin position="48"/>
        <end position="64"/>
    </location>
</feature>
<comment type="subcellular location">
    <subcellularLocation>
        <location evidence="1">Membrane</location>
        <topology evidence="1">Multi-pass membrane protein</topology>
    </subcellularLocation>
</comment>
<keyword evidence="4 6" id="KW-0472">Membrane</keyword>
<dbReference type="STRING" id="94130.A0A2Z6Q4E2"/>
<feature type="transmembrane region" description="Helical" evidence="6">
    <location>
        <begin position="669"/>
        <end position="690"/>
    </location>
</feature>
<feature type="domain" description="DUF2421" evidence="7">
    <location>
        <begin position="725"/>
        <end position="926"/>
    </location>
</feature>
<evidence type="ECO:0000256" key="3">
    <source>
        <dbReference type="ARBA" id="ARBA00022989"/>
    </source>
</evidence>
<feature type="transmembrane region" description="Helical" evidence="6">
    <location>
        <begin position="182"/>
        <end position="202"/>
    </location>
</feature>
<dbReference type="PRINTS" id="PR02047">
    <property type="entry name" value="BREFELDNASP4"/>
</dbReference>
<name>A0A2Z6Q4E2_9GLOM</name>
<comment type="caution">
    <text evidence="8">The sequence shown here is derived from an EMBL/GenBank/DDBJ whole genome shotgun (WGS) entry which is preliminary data.</text>
</comment>
<evidence type="ECO:0000313" key="10">
    <source>
        <dbReference type="Proteomes" id="UP000247702"/>
    </source>
</evidence>
<feature type="transmembrane region" description="Helical" evidence="6">
    <location>
        <begin position="581"/>
        <end position="601"/>
    </location>
</feature>
<dbReference type="EMBL" id="BLAL01000182">
    <property type="protein sequence ID" value="GES88713.1"/>
    <property type="molecule type" value="Genomic_DNA"/>
</dbReference>
<dbReference type="Proteomes" id="UP000247702">
    <property type="component" value="Unassembled WGS sequence"/>
</dbReference>
<dbReference type="PANTHER" id="PTHR47804:SF3">
    <property type="entry name" value="PROTEIN BRE4"/>
    <property type="match status" value="1"/>
</dbReference>
<feature type="transmembrane region" description="Helical" evidence="6">
    <location>
        <begin position="76"/>
        <end position="94"/>
    </location>
</feature>
<evidence type="ECO:0000259" key="7">
    <source>
        <dbReference type="Pfam" id="PF10334"/>
    </source>
</evidence>
<proteinExistence type="predicted"/>
<keyword evidence="10" id="KW-1185">Reference proteome</keyword>
<dbReference type="Pfam" id="PF10334">
    <property type="entry name" value="BRE4"/>
    <property type="match status" value="1"/>
</dbReference>